<dbReference type="EMBL" id="JBHLTG010000004">
    <property type="protein sequence ID" value="MFC0679828.1"/>
    <property type="molecule type" value="Genomic_DNA"/>
</dbReference>
<feature type="compositionally biased region" description="Pro residues" evidence="1">
    <location>
        <begin position="260"/>
        <end position="270"/>
    </location>
</feature>
<organism evidence="2 3">
    <name type="scientific">Lysobacter korlensis</name>
    <dbReference type="NCBI Taxonomy" id="553636"/>
    <lineage>
        <taxon>Bacteria</taxon>
        <taxon>Pseudomonadati</taxon>
        <taxon>Pseudomonadota</taxon>
        <taxon>Gammaproteobacteria</taxon>
        <taxon>Lysobacterales</taxon>
        <taxon>Lysobacteraceae</taxon>
        <taxon>Lysobacter</taxon>
    </lineage>
</organism>
<evidence type="ECO:0000256" key="1">
    <source>
        <dbReference type="SAM" id="MobiDB-lite"/>
    </source>
</evidence>
<keyword evidence="3" id="KW-1185">Reference proteome</keyword>
<evidence type="ECO:0000313" key="2">
    <source>
        <dbReference type="EMBL" id="MFC0679828.1"/>
    </source>
</evidence>
<comment type="caution">
    <text evidence="2">The sequence shown here is derived from an EMBL/GenBank/DDBJ whole genome shotgun (WGS) entry which is preliminary data.</text>
</comment>
<reference evidence="2 3" key="1">
    <citation type="submission" date="2024-09" db="EMBL/GenBank/DDBJ databases">
        <authorList>
            <person name="Sun Q."/>
            <person name="Mori K."/>
        </authorList>
    </citation>
    <scope>NUCLEOTIDE SEQUENCE [LARGE SCALE GENOMIC DNA]</scope>
    <source>
        <strain evidence="2 3">KCTC 23076</strain>
    </source>
</reference>
<dbReference type="RefSeq" id="WP_386670945.1">
    <property type="nucleotide sequence ID" value="NZ_JBHLTG010000004.1"/>
</dbReference>
<dbReference type="Proteomes" id="UP001589896">
    <property type="component" value="Unassembled WGS sequence"/>
</dbReference>
<name>A0ABV6RVB0_9GAMM</name>
<proteinExistence type="predicted"/>
<protein>
    <submittedName>
        <fullName evidence="2">Uncharacterized protein</fullName>
    </submittedName>
</protein>
<evidence type="ECO:0000313" key="3">
    <source>
        <dbReference type="Proteomes" id="UP001589896"/>
    </source>
</evidence>
<feature type="compositionally biased region" description="Acidic residues" evidence="1">
    <location>
        <begin position="221"/>
        <end position="247"/>
    </location>
</feature>
<accession>A0ABV6RVB0</accession>
<gene>
    <name evidence="2" type="ORF">ACFFGH_18470</name>
</gene>
<feature type="region of interest" description="Disordered" evidence="1">
    <location>
        <begin position="215"/>
        <end position="272"/>
    </location>
</feature>
<sequence length="767" mass="82576">MDTPTPQPDPTPVLATPSAHAHPTLPDVLGWPASAPDTLRPAVLAGLARLARSYPQILAALGLQPGDFATLGTHLTAPSNPAYRYFGTFPALGMVATLGVTRADPTADRTVDAAAALLLRVWASSSCRDEEDFDSSVAGGFRSLRQWATGKGRNRAVVIPQKLTDVFAVGRDPVAEAGELSKRVLALDLPPEQYEINLYKRALAFLLGVRLPKPRGSADCSDGEDEETQTLPEESEGQAEEVQDPEEASGPPQHSDAAPLAPPARPPRTPTCPIERARRMQEAVRQGTQAFSMGLDPRIKLGLVERARRAAAHQLPIGGMELIHPVDLQRLAAWEVELSDATRAALQAALYGGQTTDDLPGIRVARGMDDVWQQAEALAPGDDPTWLLLAPLALLFPNHVNPRLAAVPGAAPASPWCLLPLAHPTEHRLTHLAQWAERRAGGRLFEPAEIKSAAQEIERAAAGRDSAVRLGRVGRLLGRELNNVTGGDLHLQYLRNRAPGTHDLPGATYEKLSVEEIARAGARALRQIDRRLGGPSMTFDPDLLPLQGYVGSQRAVDASVIAEHMRALASACAVLPRGRPTLPSIRPFHNAYTDYTAALMLAASVIRPFNAGFAALAPLGDRWLANEKPQTGQDGRVIPAMPVARAHWRHYTIHRTAVVGVLGQDPASAFFHIGEDGKARPYTPAHWKIAIAPLPDNVFRHWLPNALRRLGWGTDRRHHLMGHAGRASRPTAPYTSIPIRLTAEEAEAMDAAMTSVGLAALRGMGHG</sequence>